<dbReference type="Pfam" id="PF13704">
    <property type="entry name" value="Glyco_tranf_2_4"/>
    <property type="match status" value="1"/>
</dbReference>
<dbReference type="EMBL" id="JBHSWA010000001">
    <property type="protein sequence ID" value="MFC6641349.1"/>
    <property type="molecule type" value="Genomic_DNA"/>
</dbReference>
<protein>
    <submittedName>
        <fullName evidence="1">Glycosyltransferase family 2 protein</fullName>
        <ecNumber evidence="1">2.4.-.-</ecNumber>
    </submittedName>
</protein>
<dbReference type="EC" id="2.4.-.-" evidence="1"/>
<dbReference type="GO" id="GO:0016757">
    <property type="term" value="F:glycosyltransferase activity"/>
    <property type="evidence" value="ECO:0007669"/>
    <property type="project" value="UniProtKB-KW"/>
</dbReference>
<dbReference type="Proteomes" id="UP001596403">
    <property type="component" value="Unassembled WGS sequence"/>
</dbReference>
<reference evidence="2" key="1">
    <citation type="journal article" date="2019" name="Int. J. Syst. Evol. Microbiol.">
        <title>The Global Catalogue of Microorganisms (GCM) 10K type strain sequencing project: providing services to taxonomists for standard genome sequencing and annotation.</title>
        <authorList>
            <consortium name="The Broad Institute Genomics Platform"/>
            <consortium name="The Broad Institute Genome Sequencing Center for Infectious Disease"/>
            <person name="Wu L."/>
            <person name="Ma J."/>
        </authorList>
    </citation>
    <scope>NUCLEOTIDE SEQUENCE [LARGE SCALE GENOMIC DNA]</scope>
    <source>
        <strain evidence="2">NBRC 111368</strain>
    </source>
</reference>
<organism evidence="1 2">
    <name type="scientific">Sulfitobacter profundi</name>
    <dbReference type="NCBI Taxonomy" id="2679961"/>
    <lineage>
        <taxon>Bacteria</taxon>
        <taxon>Pseudomonadati</taxon>
        <taxon>Pseudomonadota</taxon>
        <taxon>Alphaproteobacteria</taxon>
        <taxon>Rhodobacterales</taxon>
        <taxon>Roseobacteraceae</taxon>
        <taxon>Sulfitobacter</taxon>
    </lineage>
</organism>
<name>A0ABW1YWF3_9RHOB</name>
<evidence type="ECO:0000313" key="1">
    <source>
        <dbReference type="EMBL" id="MFC6641349.1"/>
    </source>
</evidence>
<proteinExistence type="predicted"/>
<sequence length="304" mass="34251">MNSLVASGLSGLEEGMKICAITMVYRDYWALSQWYAHYSRHLGSEHLYIVAHGHDPRISELCPRANVVTVPRDDLSGFDRVRGHLLNGLQDGLGAIYDWIIRTDADELICLDPERYADFSELFASRKRATALFALGMNLAEANGDLALANEDRVLRHRRQAHFSGHYSKAWAVRRGTHLVRHGVQATAENLQDVAFALPKGVYLVHLKYANGNALVDANRHRTVIGSGDGKGLPGKAWAKADQTASSFFDAFHDLNGLDWPLAERRAYLRIKRDPVRDDKLNVLRARSVKFPFRTTLPKWFENC</sequence>
<gene>
    <name evidence="1" type="ORF">ACFQAU_05905</name>
</gene>
<accession>A0ABW1YWF3</accession>
<keyword evidence="1" id="KW-0808">Transferase</keyword>
<comment type="caution">
    <text evidence="1">The sequence shown here is derived from an EMBL/GenBank/DDBJ whole genome shotgun (WGS) entry which is preliminary data.</text>
</comment>
<keyword evidence="1" id="KW-0328">Glycosyltransferase</keyword>
<keyword evidence="2" id="KW-1185">Reference proteome</keyword>
<evidence type="ECO:0000313" key="2">
    <source>
        <dbReference type="Proteomes" id="UP001596403"/>
    </source>
</evidence>
<dbReference type="RefSeq" id="WP_120351877.1">
    <property type="nucleotide sequence ID" value="NZ_JBHSWA010000001.1"/>
</dbReference>